<comment type="caution">
    <text evidence="2">The sequence shown here is derived from an EMBL/GenBank/DDBJ whole genome shotgun (WGS) entry which is preliminary data.</text>
</comment>
<keyword evidence="1" id="KW-0812">Transmembrane</keyword>
<keyword evidence="1" id="KW-0472">Membrane</keyword>
<dbReference type="Proteomes" id="UP001519460">
    <property type="component" value="Unassembled WGS sequence"/>
</dbReference>
<evidence type="ECO:0000256" key="1">
    <source>
        <dbReference type="SAM" id="Phobius"/>
    </source>
</evidence>
<proteinExistence type="predicted"/>
<keyword evidence="1" id="KW-1133">Transmembrane helix</keyword>
<name>A0ABD0L101_9CAEN</name>
<organism evidence="2 3">
    <name type="scientific">Batillaria attramentaria</name>
    <dbReference type="NCBI Taxonomy" id="370345"/>
    <lineage>
        <taxon>Eukaryota</taxon>
        <taxon>Metazoa</taxon>
        <taxon>Spiralia</taxon>
        <taxon>Lophotrochozoa</taxon>
        <taxon>Mollusca</taxon>
        <taxon>Gastropoda</taxon>
        <taxon>Caenogastropoda</taxon>
        <taxon>Sorbeoconcha</taxon>
        <taxon>Cerithioidea</taxon>
        <taxon>Batillariidae</taxon>
        <taxon>Batillaria</taxon>
    </lineage>
</organism>
<keyword evidence="3" id="KW-1185">Reference proteome</keyword>
<evidence type="ECO:0000313" key="3">
    <source>
        <dbReference type="Proteomes" id="UP001519460"/>
    </source>
</evidence>
<dbReference type="AlphaFoldDB" id="A0ABD0L101"/>
<evidence type="ECO:0000313" key="2">
    <source>
        <dbReference type="EMBL" id="KAK7493130.1"/>
    </source>
</evidence>
<sequence>IQRPTDPPTDDDIWQTVLPLLQSLAQVIVLIWVSGHQKGSNACTQISLLLITAFKARKPDPTPALALHHLFITWAAATFVCEHDTIWRPDGARYCQVRYHTSLEGVYSFMPREQFTLRPECVVDFTIVNSSAAGFLT</sequence>
<feature type="non-terminal residue" evidence="2">
    <location>
        <position position="137"/>
    </location>
</feature>
<reference evidence="2 3" key="1">
    <citation type="journal article" date="2023" name="Sci. Data">
        <title>Genome assembly of the Korean intertidal mud-creeper Batillaria attramentaria.</title>
        <authorList>
            <person name="Patra A.K."/>
            <person name="Ho P.T."/>
            <person name="Jun S."/>
            <person name="Lee S.J."/>
            <person name="Kim Y."/>
            <person name="Won Y.J."/>
        </authorList>
    </citation>
    <scope>NUCLEOTIDE SEQUENCE [LARGE SCALE GENOMIC DNA]</scope>
    <source>
        <strain evidence="2">Wonlab-2016</strain>
    </source>
</reference>
<feature type="non-terminal residue" evidence="2">
    <location>
        <position position="1"/>
    </location>
</feature>
<feature type="transmembrane region" description="Helical" evidence="1">
    <location>
        <begin position="13"/>
        <end position="33"/>
    </location>
</feature>
<accession>A0ABD0L101</accession>
<gene>
    <name evidence="2" type="ORF">BaRGS_00015651</name>
</gene>
<dbReference type="EMBL" id="JACVVK020000096">
    <property type="protein sequence ID" value="KAK7493130.1"/>
    <property type="molecule type" value="Genomic_DNA"/>
</dbReference>
<protein>
    <submittedName>
        <fullName evidence="2">Uncharacterized protein</fullName>
    </submittedName>
</protein>